<dbReference type="RefSeq" id="WP_148690593.1">
    <property type="nucleotide sequence ID" value="NZ_CP020477.1"/>
</dbReference>
<organism evidence="2 3">
    <name type="scientific">Acidianus manzaensis</name>
    <dbReference type="NCBI Taxonomy" id="282676"/>
    <lineage>
        <taxon>Archaea</taxon>
        <taxon>Thermoproteota</taxon>
        <taxon>Thermoprotei</taxon>
        <taxon>Sulfolobales</taxon>
        <taxon>Sulfolobaceae</taxon>
        <taxon>Acidianus</taxon>
    </lineage>
</organism>
<proteinExistence type="predicted"/>
<keyword evidence="1" id="KW-1133">Transmembrane helix</keyword>
<dbReference type="Proteomes" id="UP000193404">
    <property type="component" value="Chromosome"/>
</dbReference>
<evidence type="ECO:0000256" key="1">
    <source>
        <dbReference type="SAM" id="Phobius"/>
    </source>
</evidence>
<accession>A0A1W6JX77</accession>
<keyword evidence="3" id="KW-1185">Reference proteome</keyword>
<dbReference type="GeneID" id="41589568"/>
<keyword evidence="1" id="KW-0812">Transmembrane</keyword>
<protein>
    <submittedName>
        <fullName evidence="2">Uncharacterized protein</fullName>
    </submittedName>
</protein>
<gene>
    <name evidence="2" type="ORF">B6F84_01575</name>
</gene>
<sequence>MKRIIVGIFVLILAIGIAFYASASNFHNISLSPYDSKEINLNSPIDLISIKNVSASISLSVINGSIDKIINESNQEIIIVSLNASRGELILINNSSSLLNIKYNIETLNSTRVLLFFGSIIIFISGSVLVLTEIKRKK</sequence>
<dbReference type="AlphaFoldDB" id="A0A1W6JX77"/>
<evidence type="ECO:0000313" key="3">
    <source>
        <dbReference type="Proteomes" id="UP000193404"/>
    </source>
</evidence>
<evidence type="ECO:0000313" key="2">
    <source>
        <dbReference type="EMBL" id="ARM74842.1"/>
    </source>
</evidence>
<dbReference type="EMBL" id="CP020477">
    <property type="protein sequence ID" value="ARM74842.1"/>
    <property type="molecule type" value="Genomic_DNA"/>
</dbReference>
<feature type="transmembrane region" description="Helical" evidence="1">
    <location>
        <begin position="113"/>
        <end position="132"/>
    </location>
</feature>
<dbReference type="KEGG" id="aman:B6F84_01575"/>
<name>A0A1W6JX77_9CREN</name>
<reference evidence="2 3" key="1">
    <citation type="submission" date="2017-03" db="EMBL/GenBank/DDBJ databases">
        <title>Sulfur activation and transportation mechanism of thermophilic Archaea Acidianus manzaensis YN-25.</title>
        <authorList>
            <person name="Ma Y."/>
            <person name="Yang Y."/>
            <person name="Xia J."/>
        </authorList>
    </citation>
    <scope>NUCLEOTIDE SEQUENCE [LARGE SCALE GENOMIC DNA]</scope>
    <source>
        <strain evidence="2 3">YN-25</strain>
    </source>
</reference>
<dbReference type="OrthoDB" id="387074at2157"/>
<keyword evidence="1" id="KW-0472">Membrane</keyword>